<evidence type="ECO:0000259" key="3">
    <source>
        <dbReference type="Pfam" id="PF16859"/>
    </source>
</evidence>
<keyword evidence="1" id="KW-0805">Transcription regulation</keyword>
<gene>
    <name evidence="4" type="ORF">KYY02_25365</name>
</gene>
<name>A0ABV4J4S7_9ACTN</name>
<dbReference type="Pfam" id="PF16859">
    <property type="entry name" value="TetR_C_11"/>
    <property type="match status" value="1"/>
</dbReference>
<accession>A0ABV4J4S7</accession>
<organism evidence="4 5">
    <name type="scientific">Streptomyces pimonensis</name>
    <dbReference type="NCBI Taxonomy" id="2860288"/>
    <lineage>
        <taxon>Bacteria</taxon>
        <taxon>Bacillati</taxon>
        <taxon>Actinomycetota</taxon>
        <taxon>Actinomycetes</taxon>
        <taxon>Kitasatosporales</taxon>
        <taxon>Streptomycetaceae</taxon>
        <taxon>Streptomyces</taxon>
    </lineage>
</organism>
<dbReference type="Gene3D" id="1.10.357.10">
    <property type="entry name" value="Tetracycline Repressor, domain 2"/>
    <property type="match status" value="1"/>
</dbReference>
<protein>
    <submittedName>
        <fullName evidence="4">TetR/AcrR family transcriptional regulator C-terminal ligand-binding domain-containing protein</fullName>
    </submittedName>
</protein>
<dbReference type="Proteomes" id="UP001567537">
    <property type="component" value="Unassembled WGS sequence"/>
</dbReference>
<dbReference type="SUPFAM" id="SSF48498">
    <property type="entry name" value="Tetracyclin repressor-like, C-terminal domain"/>
    <property type="match status" value="1"/>
</dbReference>
<proteinExistence type="predicted"/>
<comment type="caution">
    <text evidence="4">The sequence shown here is derived from an EMBL/GenBank/DDBJ whole genome shotgun (WGS) entry which is preliminary data.</text>
</comment>
<evidence type="ECO:0000313" key="4">
    <source>
        <dbReference type="EMBL" id="MEZ3181879.1"/>
    </source>
</evidence>
<feature type="domain" description="Tetracyclin repressor-like C-terminal" evidence="3">
    <location>
        <begin position="10"/>
        <end position="84"/>
    </location>
</feature>
<dbReference type="InterPro" id="IPR036271">
    <property type="entry name" value="Tet_transcr_reg_TetR-rel_C_sf"/>
</dbReference>
<keyword evidence="2" id="KW-0804">Transcription</keyword>
<evidence type="ECO:0000256" key="1">
    <source>
        <dbReference type="ARBA" id="ARBA00023015"/>
    </source>
</evidence>
<keyword evidence="5" id="KW-1185">Reference proteome</keyword>
<sequence>MRSVIHECDIRQAERFHAVILDGLVESTAKMPRTAIRRGTEQGEVRADAANGCVLDAISAMTTYHSKMCGSEWPDADPEETAERLMVPLLRPADS</sequence>
<dbReference type="InterPro" id="IPR011075">
    <property type="entry name" value="TetR_C"/>
</dbReference>
<dbReference type="EMBL" id="JAHWZY010000032">
    <property type="protein sequence ID" value="MEZ3181879.1"/>
    <property type="molecule type" value="Genomic_DNA"/>
</dbReference>
<evidence type="ECO:0000313" key="5">
    <source>
        <dbReference type="Proteomes" id="UP001567537"/>
    </source>
</evidence>
<evidence type="ECO:0000256" key="2">
    <source>
        <dbReference type="ARBA" id="ARBA00023163"/>
    </source>
</evidence>
<reference evidence="4 5" key="1">
    <citation type="journal article" date="2021" name="Res Sq">
        <title>Streptomyces Pimoensis sp. nov., Isolated From the Taklimakan Desert in Xinjiang, China.</title>
        <authorList>
            <person name="Zhang P."/>
            <person name="Luo X."/>
            <person name="Luo X."/>
            <person name="Liu Z."/>
            <person name="Xia Z."/>
            <person name="Wan C."/>
            <person name="zhang L."/>
        </authorList>
    </citation>
    <scope>NUCLEOTIDE SEQUENCE [LARGE SCALE GENOMIC DNA]</scope>
    <source>
        <strain evidence="4 5">TRM75549</strain>
    </source>
</reference>